<dbReference type="AlphaFoldDB" id="A0A562KKT8"/>
<proteinExistence type="predicted"/>
<evidence type="ECO:0000256" key="1">
    <source>
        <dbReference type="SAM" id="MobiDB-lite"/>
    </source>
</evidence>
<dbReference type="EMBL" id="VLKK01000003">
    <property type="protein sequence ID" value="TWH96038.1"/>
    <property type="molecule type" value="Genomic_DNA"/>
</dbReference>
<sequence length="150" mass="16581">MSRETIPVIACDRCRLRLEVREEGQDKGWGRAWASAPHADPAKPMSRQIGGDTMQADLCPACVEDLFAWWTSPPAREDAIPAAPPARKKPSRRRLADIVDQALREQATESIDAIREQPTSILSGEIVPGALAGVEMRARRIARELSEELD</sequence>
<accession>A0A562KKT8</accession>
<evidence type="ECO:0000313" key="3">
    <source>
        <dbReference type="Proteomes" id="UP000316624"/>
    </source>
</evidence>
<protein>
    <submittedName>
        <fullName evidence="2">Uncharacterized protein</fullName>
    </submittedName>
</protein>
<keyword evidence="3" id="KW-1185">Reference proteome</keyword>
<gene>
    <name evidence="2" type="ORF">IQ35_01127</name>
</gene>
<feature type="region of interest" description="Disordered" evidence="1">
    <location>
        <begin position="29"/>
        <end position="51"/>
    </location>
</feature>
<evidence type="ECO:0000313" key="2">
    <source>
        <dbReference type="EMBL" id="TWH96038.1"/>
    </source>
</evidence>
<dbReference type="RefSeq" id="WP_145072243.1">
    <property type="nucleotide sequence ID" value="NZ_JACIIY010000005.1"/>
</dbReference>
<reference evidence="2 3" key="1">
    <citation type="journal article" date="2015" name="Stand. Genomic Sci.">
        <title>Genomic Encyclopedia of Bacterial and Archaeal Type Strains, Phase III: the genomes of soil and plant-associated and newly described type strains.</title>
        <authorList>
            <person name="Whitman W.B."/>
            <person name="Woyke T."/>
            <person name="Klenk H.P."/>
            <person name="Zhou Y."/>
            <person name="Lilburn T.G."/>
            <person name="Beck B.J."/>
            <person name="De Vos P."/>
            <person name="Vandamme P."/>
            <person name="Eisen J.A."/>
            <person name="Garrity G."/>
            <person name="Hugenholtz P."/>
            <person name="Kyrpides N.C."/>
        </authorList>
    </citation>
    <scope>NUCLEOTIDE SEQUENCE [LARGE SCALE GENOMIC DNA]</scope>
    <source>
        <strain evidence="2 3">CGMCC 1.7748</strain>
    </source>
</reference>
<organism evidence="2 3">
    <name type="scientific">Sphingobium wenxiniae (strain DSM 21828 / CGMCC 1.7748 / JZ-1)</name>
    <dbReference type="NCBI Taxonomy" id="595605"/>
    <lineage>
        <taxon>Bacteria</taxon>
        <taxon>Pseudomonadati</taxon>
        <taxon>Pseudomonadota</taxon>
        <taxon>Alphaproteobacteria</taxon>
        <taxon>Sphingomonadales</taxon>
        <taxon>Sphingomonadaceae</taxon>
        <taxon>Sphingobium</taxon>
    </lineage>
</organism>
<name>A0A562KKT8_SPHWJ</name>
<comment type="caution">
    <text evidence="2">The sequence shown here is derived from an EMBL/GenBank/DDBJ whole genome shotgun (WGS) entry which is preliminary data.</text>
</comment>
<dbReference type="Proteomes" id="UP000316624">
    <property type="component" value="Unassembled WGS sequence"/>
</dbReference>